<evidence type="ECO:0000256" key="6">
    <source>
        <dbReference type="ARBA" id="ARBA00023136"/>
    </source>
</evidence>
<dbReference type="InterPro" id="IPR036526">
    <property type="entry name" value="C-N_Hydrolase_sf"/>
</dbReference>
<dbReference type="SUPFAM" id="SSF56317">
    <property type="entry name" value="Carbon-nitrogen hydrolase"/>
    <property type="match status" value="1"/>
</dbReference>
<evidence type="ECO:0000256" key="2">
    <source>
        <dbReference type="ARBA" id="ARBA00022475"/>
    </source>
</evidence>
<evidence type="ECO:0000256" key="5">
    <source>
        <dbReference type="ARBA" id="ARBA00022989"/>
    </source>
</evidence>
<evidence type="ECO:0000256" key="8">
    <source>
        <dbReference type="HAMAP-Rule" id="MF_01148"/>
    </source>
</evidence>
<dbReference type="EMBL" id="CP097160">
    <property type="protein sequence ID" value="UQN16042.1"/>
    <property type="molecule type" value="Genomic_DNA"/>
</dbReference>
<keyword evidence="6 8" id="KW-0472">Membrane</keyword>
<dbReference type="PANTHER" id="PTHR38686">
    <property type="entry name" value="APOLIPOPROTEIN N-ACYLTRANSFERASE"/>
    <property type="match status" value="1"/>
</dbReference>
<protein>
    <recommendedName>
        <fullName evidence="8">Apolipoprotein N-acyltransferase</fullName>
        <shortName evidence="8">ALP N-acyltransferase</shortName>
        <ecNumber evidence="8">2.3.1.269</ecNumber>
    </recommendedName>
</protein>
<sequence>MRPAAPQPLPFIAALAAMFAGAFALTLSFPERAWWWAAPIGVALNLLAIRGQRPGIAAYLGFLGGLAFYLMHVSWTSLFLGPVPWAALSALMALWWMLGSIAIAVAYRRLPLHSGRTRSLGALPVAVASLWTLRETLASNVPYGGFAWGRIAQSQSNSPLLELVSWVGFAGVAFLVVWFVAFTIEVVLLPRDAQLAPRPKAGHALRRAAQFTGVAAAGAALLVWPLWPTQQGETVRILAVQGDTPGASYFIPSDPGEILESHAQVTLDALEEAGDVDLVLWPEGSVDVSPLLNSYSAELISYIESRAGAPVLMNTVTMTGDWDDPDTEYFNSQIVWQHGEAGEQYDKAHPIPFGEYVPDREFYEALAPDLIGLIQREYTPGTRSNVLDIDGTNYGVFICYDIVDDHLARAAVEGDAGVLLAPTNNADFGYSEESAQQLATARLRAVESGRPLVQASTVGWSAAFEADGTQIAGLEWYEPGAFVAEVTTGTGETPAIAFGDAIDVLASGVGLAIVIAAPRRRD</sequence>
<dbReference type="Pfam" id="PF20154">
    <property type="entry name" value="LNT_N"/>
    <property type="match status" value="1"/>
</dbReference>
<feature type="domain" description="CN hydrolase" evidence="9">
    <location>
        <begin position="240"/>
        <end position="488"/>
    </location>
</feature>
<comment type="function">
    <text evidence="8">Catalyzes the phospholipid dependent N-acylation of the N-terminal cysteine of apolipoprotein, the last step in lipoprotein maturation.</text>
</comment>
<gene>
    <name evidence="8 10" type="primary">lnt</name>
    <name evidence="10" type="ORF">M3M28_06265</name>
</gene>
<comment type="caution">
    <text evidence="8">Lacks conserved residue(s) required for the propagation of feature annotation.</text>
</comment>
<comment type="subcellular location">
    <subcellularLocation>
        <location evidence="1 8">Cell membrane</location>
        <topology evidence="1 8">Multi-pass membrane protein</topology>
    </subcellularLocation>
</comment>
<organism evidence="10">
    <name type="scientific">Gulosibacter sediminis</name>
    <dbReference type="NCBI Taxonomy" id="1729695"/>
    <lineage>
        <taxon>Bacteria</taxon>
        <taxon>Bacillati</taxon>
        <taxon>Actinomycetota</taxon>
        <taxon>Actinomycetes</taxon>
        <taxon>Micrococcales</taxon>
        <taxon>Microbacteriaceae</taxon>
        <taxon>Gulosibacter</taxon>
    </lineage>
</organism>
<feature type="transmembrane region" description="Helical" evidence="8">
    <location>
        <begin position="34"/>
        <end position="49"/>
    </location>
</feature>
<feature type="transmembrane region" description="Helical" evidence="8">
    <location>
        <begin position="85"/>
        <end position="107"/>
    </location>
</feature>
<dbReference type="HAMAP" id="MF_01148">
    <property type="entry name" value="Lnt"/>
    <property type="match status" value="1"/>
</dbReference>
<keyword evidence="4 8" id="KW-0812">Transmembrane</keyword>
<dbReference type="EC" id="2.3.1.269" evidence="8"/>
<evidence type="ECO:0000313" key="10">
    <source>
        <dbReference type="EMBL" id="UQN16042.1"/>
    </source>
</evidence>
<feature type="transmembrane region" description="Helical" evidence="8">
    <location>
        <begin position="163"/>
        <end position="188"/>
    </location>
</feature>
<proteinExistence type="inferred from homology"/>
<dbReference type="PANTHER" id="PTHR38686:SF1">
    <property type="entry name" value="APOLIPOPROTEIN N-ACYLTRANSFERASE"/>
    <property type="match status" value="1"/>
</dbReference>
<dbReference type="InterPro" id="IPR045378">
    <property type="entry name" value="LNT_N"/>
</dbReference>
<dbReference type="InterPro" id="IPR004563">
    <property type="entry name" value="Apolipo_AcylTrfase"/>
</dbReference>
<keyword evidence="3 8" id="KW-0808">Transferase</keyword>
<dbReference type="NCBIfam" id="TIGR00546">
    <property type="entry name" value="lnt"/>
    <property type="match status" value="1"/>
</dbReference>
<evidence type="ECO:0000256" key="4">
    <source>
        <dbReference type="ARBA" id="ARBA00022692"/>
    </source>
</evidence>
<evidence type="ECO:0000256" key="1">
    <source>
        <dbReference type="ARBA" id="ARBA00004651"/>
    </source>
</evidence>
<comment type="catalytic activity">
    <reaction evidence="8">
        <text>N-terminal S-1,2-diacyl-sn-glyceryl-L-cysteinyl-[lipoprotein] + a glycerophospholipid = N-acyl-S-1,2-diacyl-sn-glyceryl-L-cysteinyl-[lipoprotein] + a 2-acyl-sn-glycero-3-phospholipid + H(+)</text>
        <dbReference type="Rhea" id="RHEA:48228"/>
        <dbReference type="Rhea" id="RHEA-COMP:14681"/>
        <dbReference type="Rhea" id="RHEA-COMP:14684"/>
        <dbReference type="ChEBI" id="CHEBI:15378"/>
        <dbReference type="ChEBI" id="CHEBI:136912"/>
        <dbReference type="ChEBI" id="CHEBI:140656"/>
        <dbReference type="ChEBI" id="CHEBI:140657"/>
        <dbReference type="ChEBI" id="CHEBI:140660"/>
        <dbReference type="EC" id="2.3.1.269"/>
    </reaction>
</comment>
<keyword evidence="7 8" id="KW-0012">Acyltransferase</keyword>
<comment type="pathway">
    <text evidence="8">Protein modification; lipoprotein biosynthesis (N-acyl transfer).</text>
</comment>
<feature type="transmembrane region" description="Helical" evidence="8">
    <location>
        <begin position="56"/>
        <end position="79"/>
    </location>
</feature>
<dbReference type="Gene3D" id="3.60.110.10">
    <property type="entry name" value="Carbon-nitrogen hydrolase"/>
    <property type="match status" value="1"/>
</dbReference>
<comment type="similarity">
    <text evidence="8">Belongs to the CN hydrolase family. Apolipoprotein N-acyltransferase subfamily.</text>
</comment>
<keyword evidence="2 8" id="KW-1003">Cell membrane</keyword>
<evidence type="ECO:0000256" key="7">
    <source>
        <dbReference type="ARBA" id="ARBA00023315"/>
    </source>
</evidence>
<name>A0ABY4N3K9_9MICO</name>
<dbReference type="InterPro" id="IPR003010">
    <property type="entry name" value="C-N_Hydrolase"/>
</dbReference>
<accession>A0ABY4N3K9</accession>
<keyword evidence="5 8" id="KW-1133">Transmembrane helix</keyword>
<dbReference type="Pfam" id="PF00795">
    <property type="entry name" value="CN_hydrolase"/>
    <property type="match status" value="1"/>
</dbReference>
<evidence type="ECO:0000259" key="9">
    <source>
        <dbReference type="PROSITE" id="PS50263"/>
    </source>
</evidence>
<reference evidence="10" key="1">
    <citation type="submission" date="2022-05" db="EMBL/GenBank/DDBJ databases">
        <title>Complete genome sequence of toluene-degrading Gulosibacter sediminis strain ACHW.36C.</title>
        <authorList>
            <person name="Wai A.C."/>
            <person name="Lai G.K."/>
            <person name="Griffin S.D."/>
            <person name="Leung F.C."/>
        </authorList>
    </citation>
    <scope>NUCLEOTIDE SEQUENCE [LARGE SCALE GENOMIC DNA]</scope>
    <source>
        <strain evidence="10">ACHW.36C</strain>
    </source>
</reference>
<evidence type="ECO:0000256" key="3">
    <source>
        <dbReference type="ARBA" id="ARBA00022679"/>
    </source>
</evidence>
<dbReference type="PROSITE" id="PS50263">
    <property type="entry name" value="CN_HYDROLASE"/>
    <property type="match status" value="1"/>
</dbReference>
<dbReference type="CDD" id="cd07571">
    <property type="entry name" value="ALP_N-acyl_transferase"/>
    <property type="match status" value="1"/>
</dbReference>